<dbReference type="Proteomes" id="UP000712600">
    <property type="component" value="Unassembled WGS sequence"/>
</dbReference>
<reference evidence="2" key="1">
    <citation type="submission" date="2019-12" db="EMBL/GenBank/DDBJ databases">
        <title>Genome sequencing and annotation of Brassica cretica.</title>
        <authorList>
            <person name="Studholme D.J."/>
            <person name="Sarris P."/>
        </authorList>
    </citation>
    <scope>NUCLEOTIDE SEQUENCE</scope>
    <source>
        <strain evidence="2">PFS-109/04</strain>
        <tissue evidence="2">Leaf</tissue>
    </source>
</reference>
<feature type="compositionally biased region" description="Basic and acidic residues" evidence="1">
    <location>
        <begin position="113"/>
        <end position="129"/>
    </location>
</feature>
<evidence type="ECO:0000313" key="2">
    <source>
        <dbReference type="EMBL" id="KAF3554446.1"/>
    </source>
</evidence>
<evidence type="ECO:0000313" key="3">
    <source>
        <dbReference type="Proteomes" id="UP000712600"/>
    </source>
</evidence>
<organism evidence="2 3">
    <name type="scientific">Brassica cretica</name>
    <name type="common">Mustard</name>
    <dbReference type="NCBI Taxonomy" id="69181"/>
    <lineage>
        <taxon>Eukaryota</taxon>
        <taxon>Viridiplantae</taxon>
        <taxon>Streptophyta</taxon>
        <taxon>Embryophyta</taxon>
        <taxon>Tracheophyta</taxon>
        <taxon>Spermatophyta</taxon>
        <taxon>Magnoliopsida</taxon>
        <taxon>eudicotyledons</taxon>
        <taxon>Gunneridae</taxon>
        <taxon>Pentapetalae</taxon>
        <taxon>rosids</taxon>
        <taxon>malvids</taxon>
        <taxon>Brassicales</taxon>
        <taxon>Brassicaceae</taxon>
        <taxon>Brassiceae</taxon>
        <taxon>Brassica</taxon>
    </lineage>
</organism>
<feature type="region of interest" description="Disordered" evidence="1">
    <location>
        <begin position="81"/>
        <end position="177"/>
    </location>
</feature>
<feature type="region of interest" description="Disordered" evidence="1">
    <location>
        <begin position="29"/>
        <end position="67"/>
    </location>
</feature>
<feature type="compositionally biased region" description="Polar residues" evidence="1">
    <location>
        <begin position="138"/>
        <end position="150"/>
    </location>
</feature>
<feature type="compositionally biased region" description="Basic and acidic residues" evidence="1">
    <location>
        <begin position="81"/>
        <end position="95"/>
    </location>
</feature>
<gene>
    <name evidence="2" type="ORF">F2Q69_00013023</name>
</gene>
<accession>A0A8S9QMY2</accession>
<evidence type="ECO:0000256" key="1">
    <source>
        <dbReference type="SAM" id="MobiDB-lite"/>
    </source>
</evidence>
<feature type="region of interest" description="Disordered" evidence="1">
    <location>
        <begin position="234"/>
        <end position="259"/>
    </location>
</feature>
<dbReference type="AlphaFoldDB" id="A0A8S9QMY2"/>
<protein>
    <submittedName>
        <fullName evidence="2">Uncharacterized protein</fullName>
    </submittedName>
</protein>
<comment type="caution">
    <text evidence="2">The sequence shown here is derived from an EMBL/GenBank/DDBJ whole genome shotgun (WGS) entry which is preliminary data.</text>
</comment>
<proteinExistence type="predicted"/>
<sequence length="482" mass="55141">MEAMMSEIMRRMKKSDFLRKKHADDFFDNVSQVQKDAKTKRSSQDVSSATRRPERNPQPDLFSSSTKSLLEKRQYLLSKEKSGFNKSDLLQERSRPGMLLDTPIWRSRGPSKQSREETKPVHSRDDQELLRGALKRMSSPQNITDTSNQIFKDLEKVKRQSTRPSSKATDPRNCSKQEQIIQELKREPSKVIKENETENEFSLFSSQFELVVNKTCDELICFEPVQPSSLVSVSQVSEENSAEEAQKSSPPEEVLEQPNIEAETDAKSLSLNSQGYCKDLHMVNSLPEMFVMVSSSDVKCFGLEKVKEFCVSNSVFDNMIHSFKKLEPDKFSEEKGFSCDSDINPGLVLSFDQFMEHNKSFQHPEKSLELILQQLVFCSRKSFDSFVFKENNFILSGSKHKIATGKESLVFDPNKGMCCIDNSGYLVSVLSVQEQHDQSQRSKSKHYAYQPEIWRWKNNMTSLKGAKANTMLINQRFGDGST</sequence>
<name>A0A8S9QMY2_BRACR</name>
<dbReference type="EMBL" id="QGKX02000996">
    <property type="protein sequence ID" value="KAF3554446.1"/>
    <property type="molecule type" value="Genomic_DNA"/>
</dbReference>